<accession>A0ABV7ZB23</accession>
<dbReference type="RefSeq" id="WP_380102121.1">
    <property type="nucleotide sequence ID" value="NZ_JBHRZG010000011.1"/>
</dbReference>
<gene>
    <name evidence="1" type="ORF">ACFOSB_11605</name>
</gene>
<comment type="caution">
    <text evidence="1">The sequence shown here is derived from an EMBL/GenBank/DDBJ whole genome shotgun (WGS) entry which is preliminary data.</text>
</comment>
<evidence type="ECO:0000313" key="1">
    <source>
        <dbReference type="EMBL" id="MFC3833503.1"/>
    </source>
</evidence>
<name>A0ABV7ZB23_9DEIO</name>
<reference evidence="2" key="1">
    <citation type="journal article" date="2019" name="Int. J. Syst. Evol. Microbiol.">
        <title>The Global Catalogue of Microorganisms (GCM) 10K type strain sequencing project: providing services to taxonomists for standard genome sequencing and annotation.</title>
        <authorList>
            <consortium name="The Broad Institute Genomics Platform"/>
            <consortium name="The Broad Institute Genome Sequencing Center for Infectious Disease"/>
            <person name="Wu L."/>
            <person name="Ma J."/>
        </authorList>
    </citation>
    <scope>NUCLEOTIDE SEQUENCE [LARGE SCALE GENOMIC DNA]</scope>
    <source>
        <strain evidence="2">CCTCC AB 2017081</strain>
    </source>
</reference>
<evidence type="ECO:0000313" key="2">
    <source>
        <dbReference type="Proteomes" id="UP001595803"/>
    </source>
</evidence>
<protein>
    <recommendedName>
        <fullName evidence="3">DUF3168 domain-containing protein</fullName>
    </recommendedName>
</protein>
<proteinExistence type="predicted"/>
<evidence type="ECO:0008006" key="3">
    <source>
        <dbReference type="Google" id="ProtNLM"/>
    </source>
</evidence>
<keyword evidence="2" id="KW-1185">Reference proteome</keyword>
<dbReference type="Proteomes" id="UP001595803">
    <property type="component" value="Unassembled WGS sequence"/>
</dbReference>
<organism evidence="1 2">
    <name type="scientific">Deinococcus rufus</name>
    <dbReference type="NCBI Taxonomy" id="2136097"/>
    <lineage>
        <taxon>Bacteria</taxon>
        <taxon>Thermotogati</taxon>
        <taxon>Deinococcota</taxon>
        <taxon>Deinococci</taxon>
        <taxon>Deinococcales</taxon>
        <taxon>Deinococcaceae</taxon>
        <taxon>Deinococcus</taxon>
    </lineage>
</organism>
<dbReference type="EMBL" id="JBHRZG010000011">
    <property type="protein sequence ID" value="MFC3833503.1"/>
    <property type="molecule type" value="Genomic_DNA"/>
</dbReference>
<sequence length="139" mass="14858">MELLLRLQARLQGLPVLTPAQALEPAEYVGGPRDALGRPVEGSPSGLAAYFQAVAPDGYVQLRWPDTLLGGLALDLGTVTVEAVAATPERAAALAAQIKDRVRSRTVQPTPFAFSRDQTLESPDHTRVLVTFETRTPGV</sequence>